<dbReference type="AlphaFoldDB" id="A0A6S6QTF7"/>
<name>A0A6S6QTF7_9FIRM</name>
<dbReference type="KEGG" id="acel:acsn021_21620"/>
<accession>A0A6S6QTF7</accession>
<dbReference type="InterPro" id="IPR009164">
    <property type="entry name" value="FBPtase_class3"/>
</dbReference>
<dbReference type="GO" id="GO:0042132">
    <property type="term" value="F:fructose 1,6-bisphosphate 1-phosphatase activity"/>
    <property type="evidence" value="ECO:0007669"/>
    <property type="project" value="UniProtKB-UniRule"/>
</dbReference>
<evidence type="ECO:0000313" key="5">
    <source>
        <dbReference type="EMBL" id="BCJ94593.1"/>
    </source>
</evidence>
<organism evidence="5 6">
    <name type="scientific">Anaerocolumna cellulosilytica</name>
    <dbReference type="NCBI Taxonomy" id="433286"/>
    <lineage>
        <taxon>Bacteria</taxon>
        <taxon>Bacillati</taxon>
        <taxon>Bacillota</taxon>
        <taxon>Clostridia</taxon>
        <taxon>Lachnospirales</taxon>
        <taxon>Lachnospiraceae</taxon>
        <taxon>Anaerocolumna</taxon>
    </lineage>
</organism>
<dbReference type="RefSeq" id="WP_184089688.1">
    <property type="nucleotide sequence ID" value="NZ_AP023367.1"/>
</dbReference>
<comment type="cofactor">
    <cofactor evidence="4">
        <name>Mn(2+)</name>
        <dbReference type="ChEBI" id="CHEBI:29035"/>
    </cofactor>
</comment>
<gene>
    <name evidence="4 5" type="primary">fbp</name>
    <name evidence="5" type="ORF">acsn021_21620</name>
</gene>
<dbReference type="GO" id="GO:0006094">
    <property type="term" value="P:gluconeogenesis"/>
    <property type="evidence" value="ECO:0007669"/>
    <property type="project" value="UniProtKB-UniRule"/>
</dbReference>
<evidence type="ECO:0000256" key="4">
    <source>
        <dbReference type="HAMAP-Rule" id="MF_01854"/>
    </source>
</evidence>
<evidence type="ECO:0000256" key="3">
    <source>
        <dbReference type="ARBA" id="ARBA00023277"/>
    </source>
</evidence>
<proteinExistence type="inferred from homology"/>
<dbReference type="Gene3D" id="3.60.21.10">
    <property type="match status" value="1"/>
</dbReference>
<dbReference type="EMBL" id="AP023367">
    <property type="protein sequence ID" value="BCJ94593.1"/>
    <property type="molecule type" value="Genomic_DNA"/>
</dbReference>
<comment type="pathway">
    <text evidence="4">Carbohydrate biosynthesis; gluconeogenesis.</text>
</comment>
<dbReference type="EC" id="3.1.3.11" evidence="4"/>
<evidence type="ECO:0000256" key="2">
    <source>
        <dbReference type="ARBA" id="ARBA00023211"/>
    </source>
</evidence>
<evidence type="ECO:0000313" key="6">
    <source>
        <dbReference type="Proteomes" id="UP000515561"/>
    </source>
</evidence>
<keyword evidence="1 4" id="KW-0378">Hydrolase</keyword>
<dbReference type="InterPro" id="IPR029052">
    <property type="entry name" value="Metallo-depent_PP-like"/>
</dbReference>
<sequence length="649" mass="75509">MDIKYLQLLAKEYPNVETVASEIINLNAITCLPKGTELFFSDIHGEYEAFLYQLRSASGEIKNKIDQEFCKTVTEQERIQLSRLICYPEQVLSEVTFSKVQLREWKKITIYRLVHMCKTVSSKYTRSKVRKKMPKDFAYIFDEFLNVTDDMNQEYYYAKIIDTILDIQMEDNFIIAICELIRKLSVDRLHIIGDIYDRGPRPDIIMEELHNYQDVDIQWGNHDISWMGAAAGNRALMANVIRMAISYNNFDVLEDGYGINLRALSNFAAETYKEDDCKQFMPHVHDRNQFDPVDFLLAAKMHKAITIIQLKLEGQLLNRHPEYSMEDRRLLEKINIEKNSVAIDGKEYPLIDCNFPTVNTESPLELSQEEQYLMDVLAHSFHNSRLLHKHIRFLYAKGSMYKKINGNLLYHGCIPMTEEGEFYPVSFGNKDYKGVELLDFLDVMVNKAYFHWDNTKEQEEARDFLWYLWCGSNSPLFGKSKLSMFENYFIKGSKGKTEIYNPYFRLIQQEEICKKILKEFDLDENTSHIINGHVPVRLKEGESPIKGNGRLFIIDGGLSKAYQPKTGIAGYTLIYSSRHLSLAEHKPFCPEKEDHLIGCAPALKVVETMPTRILVGDTDNGTIIRERIKELRILLNHYRDGIIKETKQK</sequence>
<evidence type="ECO:0000256" key="1">
    <source>
        <dbReference type="ARBA" id="ARBA00022801"/>
    </source>
</evidence>
<dbReference type="Proteomes" id="UP000515561">
    <property type="component" value="Chromosome"/>
</dbReference>
<keyword evidence="3 4" id="KW-0119">Carbohydrate metabolism</keyword>
<dbReference type="Pfam" id="PF06874">
    <property type="entry name" value="FBPase_2"/>
    <property type="match status" value="1"/>
</dbReference>
<comment type="similarity">
    <text evidence="4">Belongs to the FBPase class 3 family.</text>
</comment>
<comment type="catalytic activity">
    <reaction evidence="4">
        <text>beta-D-fructose 1,6-bisphosphate + H2O = beta-D-fructose 6-phosphate + phosphate</text>
        <dbReference type="Rhea" id="RHEA:11064"/>
        <dbReference type="ChEBI" id="CHEBI:15377"/>
        <dbReference type="ChEBI" id="CHEBI:32966"/>
        <dbReference type="ChEBI" id="CHEBI:43474"/>
        <dbReference type="ChEBI" id="CHEBI:57634"/>
        <dbReference type="EC" id="3.1.3.11"/>
    </reaction>
</comment>
<keyword evidence="6" id="KW-1185">Reference proteome</keyword>
<protein>
    <recommendedName>
        <fullName evidence="4">Fructose-1,6-bisphosphatase class 3</fullName>
        <shortName evidence="4">FBPase class 3</shortName>
        <ecNumber evidence="4">3.1.3.11</ecNumber>
    </recommendedName>
    <alternativeName>
        <fullName evidence="4">D-fructose-1,6-bisphosphate 1-phosphohydrolase class 3</fullName>
    </alternativeName>
</protein>
<reference evidence="5 6" key="1">
    <citation type="journal article" date="2016" name="Int. J. Syst. Evol. Microbiol.">
        <title>Descriptions of Anaerotaenia torta gen. nov., sp. nov. and Anaerocolumna cellulosilytica gen. nov., sp. nov. isolated from a methanogenic reactor of cattle waste.</title>
        <authorList>
            <person name="Uek A."/>
            <person name="Ohtaki Y."/>
            <person name="Kaku N."/>
            <person name="Ueki K."/>
        </authorList>
    </citation>
    <scope>NUCLEOTIDE SEQUENCE [LARGE SCALE GENOMIC DNA]</scope>
    <source>
        <strain evidence="5 6">SN021</strain>
    </source>
</reference>
<keyword evidence="2 4" id="KW-0464">Manganese</keyword>
<dbReference type="SUPFAM" id="SSF56300">
    <property type="entry name" value="Metallo-dependent phosphatases"/>
    <property type="match status" value="1"/>
</dbReference>
<dbReference type="HAMAP" id="MF_01854">
    <property type="entry name" value="FBPase_class3"/>
    <property type="match status" value="1"/>
</dbReference>
<dbReference type="UniPathway" id="UPA00138"/>